<dbReference type="SUPFAM" id="SSF52540">
    <property type="entry name" value="P-loop containing nucleoside triphosphate hydrolases"/>
    <property type="match status" value="2"/>
</dbReference>
<dbReference type="GO" id="GO:0005524">
    <property type="term" value="F:ATP binding"/>
    <property type="evidence" value="ECO:0007669"/>
    <property type="project" value="UniProtKB-KW"/>
</dbReference>
<evidence type="ECO:0000256" key="2">
    <source>
        <dbReference type="ARBA" id="ARBA00022448"/>
    </source>
</evidence>
<dbReference type="RefSeq" id="WP_111241701.1">
    <property type="nucleotide sequence ID" value="NZ_AP023358.1"/>
</dbReference>
<reference evidence="5 6" key="1">
    <citation type="submission" date="2018-01" db="EMBL/GenBank/DDBJ databases">
        <title>Draft genome sequence of Jishengella endophytica.</title>
        <authorList>
            <person name="Sahin N."/>
            <person name="Ay H."/>
            <person name="Saygin H."/>
        </authorList>
    </citation>
    <scope>NUCLEOTIDE SEQUENCE [LARGE SCALE GENOMIC DNA]</scope>
    <source>
        <strain evidence="5 6">DSM 45430</strain>
    </source>
</reference>
<dbReference type="Gene3D" id="3.40.50.300">
    <property type="entry name" value="P-loop containing nucleotide triphosphate hydrolases"/>
    <property type="match status" value="2"/>
</dbReference>
<proteinExistence type="inferred from homology"/>
<dbReference type="InterPro" id="IPR017871">
    <property type="entry name" value="ABC_transporter-like_CS"/>
</dbReference>
<dbReference type="OrthoDB" id="8036461at2"/>
<name>A0A2W2DSU9_9ACTN</name>
<comment type="similarity">
    <text evidence="1">Belongs to the ABC transporter superfamily.</text>
</comment>
<dbReference type="Proteomes" id="UP000248627">
    <property type="component" value="Unassembled WGS sequence"/>
</dbReference>
<keyword evidence="3" id="KW-0547">Nucleotide-binding</keyword>
<dbReference type="InterPro" id="IPR013563">
    <property type="entry name" value="Oligopep_ABC_C"/>
</dbReference>
<dbReference type="GO" id="GO:0016887">
    <property type="term" value="F:ATP hydrolysis activity"/>
    <property type="evidence" value="ECO:0007669"/>
    <property type="project" value="InterPro"/>
</dbReference>
<comment type="caution">
    <text evidence="5">The sequence shown here is derived from an EMBL/GenBank/DDBJ whole genome shotgun (WGS) entry which is preliminary data.</text>
</comment>
<sequence>MGDLVSVEDLHVTFDTPTGEVAAVRGIDLTVAAGECVAIVGESGSGKSVTARTLVGLAGRDARIRAARLELAGTDVRAHRPRDWRQVRGRVAGLVLQDALVSLDPLRTVGAEIAEVLATHEIVRRSERAGRVGHLLDLVHVPEPQRRARQHPHQLSGGLRQRALIASALAGEPALLIADEPTTALDVTVQAQILALLAERRAAGLSLLLISHDLAVVAQIADRVLVMRDGRVVEQGPTERLLRAPEHPYTRQLLDAVPSASSRGRRLSATTGPARTALPARPEVRRGDTVLTATGLTKRYGDHTVVRDVGFTIGRGETLGLVGESGSGKSTVARIVAGLLEPDEGTVAFERTPWTSVAERTRRPLRRQLQVISQDPLGSFDPRWNVQRVIAENLDPDISRADRTDHVVELLHRVGLDRNLLGRHPRALSGGQRQRVAIARAIATRPSLIICDEPVSALDVSVQAQVLDLLADLRAADGTALLFISHDLGVVHHLADRVLVMADGAVVEQGPVGDVFTYPRHDYTRSLLAALPALVTTGRP</sequence>
<dbReference type="InterPro" id="IPR003439">
    <property type="entry name" value="ABC_transporter-like_ATP-bd"/>
</dbReference>
<dbReference type="PROSITE" id="PS50893">
    <property type="entry name" value="ABC_TRANSPORTER_2"/>
    <property type="match status" value="2"/>
</dbReference>
<dbReference type="Pfam" id="PF08352">
    <property type="entry name" value="oligo_HPY"/>
    <property type="match status" value="2"/>
</dbReference>
<dbReference type="FunFam" id="3.40.50.300:FF:000016">
    <property type="entry name" value="Oligopeptide ABC transporter ATP-binding component"/>
    <property type="match status" value="1"/>
</dbReference>
<dbReference type="CDD" id="cd03257">
    <property type="entry name" value="ABC_NikE_OppD_transporters"/>
    <property type="match status" value="2"/>
</dbReference>
<dbReference type="NCBIfam" id="NF008453">
    <property type="entry name" value="PRK11308.1"/>
    <property type="match status" value="2"/>
</dbReference>
<keyword evidence="4 5" id="KW-0067">ATP-binding</keyword>
<dbReference type="InterPro" id="IPR027417">
    <property type="entry name" value="P-loop_NTPase"/>
</dbReference>
<evidence type="ECO:0000256" key="3">
    <source>
        <dbReference type="ARBA" id="ARBA00022741"/>
    </source>
</evidence>
<dbReference type="EMBL" id="POTX01000012">
    <property type="protein sequence ID" value="PZG00177.1"/>
    <property type="molecule type" value="Genomic_DNA"/>
</dbReference>
<gene>
    <name evidence="5" type="ORF">C1I93_03245</name>
</gene>
<evidence type="ECO:0000256" key="1">
    <source>
        <dbReference type="ARBA" id="ARBA00005417"/>
    </source>
</evidence>
<evidence type="ECO:0000313" key="5">
    <source>
        <dbReference type="EMBL" id="PZG00177.1"/>
    </source>
</evidence>
<dbReference type="Pfam" id="PF00005">
    <property type="entry name" value="ABC_tran"/>
    <property type="match status" value="2"/>
</dbReference>
<dbReference type="AlphaFoldDB" id="A0A2W2DSU9"/>
<dbReference type="PROSITE" id="PS00211">
    <property type="entry name" value="ABC_TRANSPORTER_1"/>
    <property type="match status" value="1"/>
</dbReference>
<dbReference type="SMART" id="SM00382">
    <property type="entry name" value="AAA"/>
    <property type="match status" value="2"/>
</dbReference>
<accession>A0A2W2DSU9</accession>
<dbReference type="GO" id="GO:0055085">
    <property type="term" value="P:transmembrane transport"/>
    <property type="evidence" value="ECO:0007669"/>
    <property type="project" value="UniProtKB-ARBA"/>
</dbReference>
<dbReference type="NCBIfam" id="NF007739">
    <property type="entry name" value="PRK10419.1"/>
    <property type="match status" value="2"/>
</dbReference>
<keyword evidence="6" id="KW-1185">Reference proteome</keyword>
<keyword evidence="2" id="KW-0813">Transport</keyword>
<dbReference type="InterPro" id="IPR003593">
    <property type="entry name" value="AAA+_ATPase"/>
</dbReference>
<dbReference type="GO" id="GO:0015833">
    <property type="term" value="P:peptide transport"/>
    <property type="evidence" value="ECO:0007669"/>
    <property type="project" value="InterPro"/>
</dbReference>
<evidence type="ECO:0000313" key="6">
    <source>
        <dbReference type="Proteomes" id="UP000248627"/>
    </source>
</evidence>
<dbReference type="PANTHER" id="PTHR43776:SF7">
    <property type="entry name" value="D,D-DIPEPTIDE TRANSPORT ATP-BINDING PROTEIN DDPF-RELATED"/>
    <property type="match status" value="1"/>
</dbReference>
<dbReference type="PANTHER" id="PTHR43776">
    <property type="entry name" value="TRANSPORT ATP-BINDING PROTEIN"/>
    <property type="match status" value="1"/>
</dbReference>
<organism evidence="5 6">
    <name type="scientific">Micromonospora endophytica</name>
    <dbReference type="NCBI Taxonomy" id="515350"/>
    <lineage>
        <taxon>Bacteria</taxon>
        <taxon>Bacillati</taxon>
        <taxon>Actinomycetota</taxon>
        <taxon>Actinomycetes</taxon>
        <taxon>Micromonosporales</taxon>
        <taxon>Micromonosporaceae</taxon>
        <taxon>Micromonospora</taxon>
    </lineage>
</organism>
<evidence type="ECO:0000256" key="4">
    <source>
        <dbReference type="ARBA" id="ARBA00022840"/>
    </source>
</evidence>
<dbReference type="InterPro" id="IPR050319">
    <property type="entry name" value="ABC_transp_ATP-bind"/>
</dbReference>
<protein>
    <submittedName>
        <fullName evidence="5">ABC transporter ATP-binding protein</fullName>
    </submittedName>
</protein>